<dbReference type="InterPro" id="IPR036013">
    <property type="entry name" value="Band_7/SPFH_dom_sf"/>
</dbReference>
<sequence>MFSPGCHCVRWLCGVNVASVLSLRMQQLDVQCETKNKDNVFVTVVASVQYRAHIETAEDAFYKLTNPREQIKSYVFHAKYSSPCCKQLM</sequence>
<dbReference type="Gene3D" id="3.30.479.30">
    <property type="entry name" value="Band 7 domain"/>
    <property type="match status" value="1"/>
</dbReference>
<reference evidence="2" key="1">
    <citation type="submission" date="2024-03" db="EMBL/GenBank/DDBJ databases">
        <authorList>
            <consortium name="ELIXIR-Norway"/>
            <consortium name="Elixir Norway"/>
        </authorList>
    </citation>
    <scope>NUCLEOTIDE SEQUENCE</scope>
</reference>
<dbReference type="SUPFAM" id="SSF117892">
    <property type="entry name" value="Band 7/SPFH domain"/>
    <property type="match status" value="1"/>
</dbReference>
<dbReference type="Proteomes" id="UP001497522">
    <property type="component" value="Chromosome 4"/>
</dbReference>
<dbReference type="EMBL" id="OZ023705">
    <property type="protein sequence ID" value="CAK9874073.1"/>
    <property type="molecule type" value="Genomic_DNA"/>
</dbReference>
<dbReference type="InterPro" id="IPR050710">
    <property type="entry name" value="Band7/mec-2_domain"/>
</dbReference>
<evidence type="ECO:0000313" key="3">
    <source>
        <dbReference type="Proteomes" id="UP001497522"/>
    </source>
</evidence>
<protein>
    <submittedName>
        <fullName evidence="2">Uncharacterized protein</fullName>
    </submittedName>
</protein>
<keyword evidence="3" id="KW-1185">Reference proteome</keyword>
<accession>A0ABP1BF86</accession>
<gene>
    <name evidence="2" type="ORF">CSSPJE1EN2_LOCUS16514</name>
</gene>
<feature type="chain" id="PRO_5045792193" evidence="1">
    <location>
        <begin position="23"/>
        <end position="89"/>
    </location>
</feature>
<proteinExistence type="predicted"/>
<dbReference type="PANTHER" id="PTHR43327:SF31">
    <property type="entry name" value="HYPERSENSITIVE-INDUCED RESPONSE PROTEIN 2"/>
    <property type="match status" value="1"/>
</dbReference>
<organism evidence="2 3">
    <name type="scientific">Sphagnum jensenii</name>
    <dbReference type="NCBI Taxonomy" id="128206"/>
    <lineage>
        <taxon>Eukaryota</taxon>
        <taxon>Viridiplantae</taxon>
        <taxon>Streptophyta</taxon>
        <taxon>Embryophyta</taxon>
        <taxon>Bryophyta</taxon>
        <taxon>Sphagnophytina</taxon>
        <taxon>Sphagnopsida</taxon>
        <taxon>Sphagnales</taxon>
        <taxon>Sphagnaceae</taxon>
        <taxon>Sphagnum</taxon>
    </lineage>
</organism>
<keyword evidence="1" id="KW-0732">Signal</keyword>
<feature type="signal peptide" evidence="1">
    <location>
        <begin position="1"/>
        <end position="22"/>
    </location>
</feature>
<evidence type="ECO:0000256" key="1">
    <source>
        <dbReference type="SAM" id="SignalP"/>
    </source>
</evidence>
<dbReference type="PANTHER" id="PTHR43327">
    <property type="entry name" value="STOMATIN-LIKE PROTEIN 2, MITOCHONDRIAL"/>
    <property type="match status" value="1"/>
</dbReference>
<name>A0ABP1BF86_9BRYO</name>
<evidence type="ECO:0000313" key="2">
    <source>
        <dbReference type="EMBL" id="CAK9874073.1"/>
    </source>
</evidence>